<dbReference type="FunFam" id="1.25.40.10:FF:000444">
    <property type="entry name" value="Pentatricopeptide repeat-containing protein"/>
    <property type="match status" value="1"/>
</dbReference>
<evidence type="ECO:0000256" key="2">
    <source>
        <dbReference type="ARBA" id="ARBA00022737"/>
    </source>
</evidence>
<dbReference type="RefSeq" id="XP_040376110.1">
    <property type="nucleotide sequence ID" value="XM_040520176.1"/>
</dbReference>
<dbReference type="AlphaFoldDB" id="J3L355"/>
<evidence type="ECO:0000256" key="3">
    <source>
        <dbReference type="ARBA" id="ARBA00022946"/>
    </source>
</evidence>
<dbReference type="RefSeq" id="XP_040376106.1">
    <property type="nucleotide sequence ID" value="XM_040520172.1"/>
</dbReference>
<dbReference type="FunFam" id="1.25.40.10:FF:002148">
    <property type="entry name" value="Pentatricopeptide repeat-containing protein At2g29760, chloroplastic"/>
    <property type="match status" value="1"/>
</dbReference>
<keyword evidence="7" id="KW-1185">Reference proteome</keyword>
<dbReference type="Gramene" id="OB01G36610.1">
    <property type="protein sequence ID" value="OB01G36610.1"/>
    <property type="gene ID" value="OB01G36610"/>
</dbReference>
<dbReference type="Pfam" id="PF20430">
    <property type="entry name" value="Eplus_motif"/>
    <property type="match status" value="1"/>
</dbReference>
<evidence type="ECO:0000259" key="5">
    <source>
        <dbReference type="Pfam" id="PF14432"/>
    </source>
</evidence>
<dbReference type="Pfam" id="PF20431">
    <property type="entry name" value="E_motif"/>
    <property type="match status" value="1"/>
</dbReference>
<keyword evidence="3" id="KW-0809">Transit peptide</keyword>
<dbReference type="InterPro" id="IPR002885">
    <property type="entry name" value="PPR_rpt"/>
</dbReference>
<dbReference type="InterPro" id="IPR011990">
    <property type="entry name" value="TPR-like_helical_dom_sf"/>
</dbReference>
<dbReference type="EnsemblPlants" id="OB01G36610.1">
    <property type="protein sequence ID" value="OB01G36610.1"/>
    <property type="gene ID" value="OB01G36610"/>
</dbReference>
<dbReference type="GO" id="GO:0009451">
    <property type="term" value="P:RNA modification"/>
    <property type="evidence" value="ECO:0007669"/>
    <property type="project" value="InterPro"/>
</dbReference>
<dbReference type="RefSeq" id="XP_040376109.1">
    <property type="nucleotide sequence ID" value="XM_040520175.1"/>
</dbReference>
<dbReference type="HOGENOM" id="CLU_002706_15_1_1"/>
<dbReference type="OrthoDB" id="185373at2759"/>
<evidence type="ECO:0000256" key="4">
    <source>
        <dbReference type="PROSITE-ProRule" id="PRU00708"/>
    </source>
</evidence>
<feature type="repeat" description="PPR" evidence="4">
    <location>
        <begin position="396"/>
        <end position="430"/>
    </location>
</feature>
<comment type="similarity">
    <text evidence="1">Belongs to the PPR family. PCMP-H subfamily.</text>
</comment>
<feature type="repeat" description="PPR" evidence="4">
    <location>
        <begin position="294"/>
        <end position="328"/>
    </location>
</feature>
<dbReference type="Pfam" id="PF13041">
    <property type="entry name" value="PPR_2"/>
    <property type="match status" value="2"/>
</dbReference>
<organism evidence="6">
    <name type="scientific">Oryza brachyantha</name>
    <name type="common">malo sina</name>
    <dbReference type="NCBI Taxonomy" id="4533"/>
    <lineage>
        <taxon>Eukaryota</taxon>
        <taxon>Viridiplantae</taxon>
        <taxon>Streptophyta</taxon>
        <taxon>Embryophyta</taxon>
        <taxon>Tracheophyta</taxon>
        <taxon>Spermatophyta</taxon>
        <taxon>Magnoliopsida</taxon>
        <taxon>Liliopsida</taxon>
        <taxon>Poales</taxon>
        <taxon>Poaceae</taxon>
        <taxon>BOP clade</taxon>
        <taxon>Oryzoideae</taxon>
        <taxon>Oryzeae</taxon>
        <taxon>Oryzinae</taxon>
        <taxon>Oryza</taxon>
    </lineage>
</organism>
<dbReference type="GO" id="GO:0003723">
    <property type="term" value="F:RNA binding"/>
    <property type="evidence" value="ECO:0007669"/>
    <property type="project" value="InterPro"/>
</dbReference>
<dbReference type="InterPro" id="IPR046960">
    <property type="entry name" value="PPR_At4g14850-like_plant"/>
</dbReference>
<dbReference type="RefSeq" id="XP_040376108.1">
    <property type="nucleotide sequence ID" value="XM_040520174.1"/>
</dbReference>
<feature type="repeat" description="PPR" evidence="4">
    <location>
        <begin position="466"/>
        <end position="496"/>
    </location>
</feature>
<dbReference type="GeneID" id="102713221"/>
<dbReference type="InterPro" id="IPR046848">
    <property type="entry name" value="E_motif"/>
</dbReference>
<evidence type="ECO:0000256" key="1">
    <source>
        <dbReference type="ARBA" id="ARBA00006643"/>
    </source>
</evidence>
<evidence type="ECO:0000313" key="6">
    <source>
        <dbReference type="EnsemblPlants" id="OB01G36610.1"/>
    </source>
</evidence>
<dbReference type="Pfam" id="PF01535">
    <property type="entry name" value="PPR"/>
    <property type="match status" value="4"/>
</dbReference>
<dbReference type="Gene3D" id="1.25.40.10">
    <property type="entry name" value="Tetratricopeptide repeat domain"/>
    <property type="match status" value="4"/>
</dbReference>
<dbReference type="RefSeq" id="XP_015689658.1">
    <property type="nucleotide sequence ID" value="XM_015834172.2"/>
</dbReference>
<reference evidence="6" key="2">
    <citation type="submission" date="2013-04" db="UniProtKB">
        <authorList>
            <consortium name="EnsemblPlants"/>
        </authorList>
    </citation>
    <scope>IDENTIFICATION</scope>
</reference>
<dbReference type="PROSITE" id="PS51375">
    <property type="entry name" value="PPR"/>
    <property type="match status" value="4"/>
</dbReference>
<dbReference type="FunFam" id="1.25.40.10:FF:002019">
    <property type="entry name" value="Pentatricopeptide repeat-containing protein"/>
    <property type="match status" value="1"/>
</dbReference>
<dbReference type="Pfam" id="PF14432">
    <property type="entry name" value="DYW_deaminase"/>
    <property type="match status" value="1"/>
</dbReference>
<keyword evidence="2" id="KW-0677">Repeat</keyword>
<dbReference type="OMA" id="MQACNVE"/>
<evidence type="ECO:0000313" key="7">
    <source>
        <dbReference type="Proteomes" id="UP000006038"/>
    </source>
</evidence>
<dbReference type="PANTHER" id="PTHR47926:SF536">
    <property type="entry name" value="DYW DOMAIN-CONTAINING PROTEIN"/>
    <property type="match status" value="1"/>
</dbReference>
<protein>
    <recommendedName>
        <fullName evidence="5">DYW domain-containing protein</fullName>
    </recommendedName>
</protein>
<gene>
    <name evidence="6" type="primary">LOC102713221</name>
</gene>
<dbReference type="NCBIfam" id="TIGR00756">
    <property type="entry name" value="PPR"/>
    <property type="match status" value="5"/>
</dbReference>
<dbReference type="RefSeq" id="XP_040376107.1">
    <property type="nucleotide sequence ID" value="XM_040520173.1"/>
</dbReference>
<accession>J3L355</accession>
<dbReference type="eggNOG" id="KOG4197">
    <property type="taxonomic scope" value="Eukaryota"/>
</dbReference>
<name>J3L355_ORYBR</name>
<proteinExistence type="inferred from homology"/>
<feature type="repeat" description="PPR" evidence="4">
    <location>
        <begin position="497"/>
        <end position="531"/>
    </location>
</feature>
<dbReference type="InterPro" id="IPR032867">
    <property type="entry name" value="DYW_dom"/>
</dbReference>
<dbReference type="InterPro" id="IPR046849">
    <property type="entry name" value="E2_motif"/>
</dbReference>
<dbReference type="Proteomes" id="UP000006038">
    <property type="component" value="Chromosome 1"/>
</dbReference>
<sequence length="804" mass="88966">MRHRSLAAAAASASASGSGTIRRNVALLLPLFYQRHHRRFSFTTVACCLHPPPFESTEDQASLQGHIARGELSRARHLFDEIPSPDVRAYNDLIRAYSSSLSTAIDGLYLYRLMLRHRVAPNNYTFPFALKACSALADLHCGRTIHRHTLHMGLHADLFISTALLDMYVKCSCFPDATHVFATMPTRDLVAWNAMLAGYAHHGMYHDALTHLVTMQAQARLRPNASTLVALLPLLAQQGVLAQGTSVHAYCIRACLHLKVTDRVLVGTALLDMYAKCGSLAYARRVFDAMPMRNEVTWSALIGGFVLCGRMTQAFSLFKDMLALGLCFLSPTSIASALRACAVLDDLRMGEQLHALLAKSCVHADLTAGNSLLSMYAKAGLIDQAIAFFDELAVKDNVSYSALLSGYVQNGRAEEAFLVFKKMQACNVEPDVATMVSLIPACSHLAALQHGRCSHGFVIIRGFASETSICNALLDMYAKCGRIDLSRQVFNMMPSRDIVSWNTMIAGYGLHGLGKEATALFLEMSNQGFAPDGVTFICLISACSHSGLVTEGKHWFHEMTHRYGLTPRMEHYICMVDLLSRGGFLNEAYEFIQSMPLRADVRVWAALLGACRVYKNIDLGKRVSRMIEELGPEGTGNFVLLSNIYSAAGRFDEAAEVRIIQKVKGFKKSPGCSWIEINGSLHAFVGGDQSHPQSPKIYQELDNILAGIKKLGYHPDTSFVLHDVEEEEKEKTLIYHSEKLAIAYGILSTSENKTIFVTKNLRVCGDCHTVIKHISLVRRRDIIVRDANRFHHFKNGQCSCGDFW</sequence>
<dbReference type="RefSeq" id="XP_040376111.1">
    <property type="nucleotide sequence ID" value="XM_040520177.1"/>
</dbReference>
<reference evidence="6" key="1">
    <citation type="journal article" date="2013" name="Nat. Commun.">
        <title>Whole-genome sequencing of Oryza brachyantha reveals mechanisms underlying Oryza genome evolution.</title>
        <authorList>
            <person name="Chen J."/>
            <person name="Huang Q."/>
            <person name="Gao D."/>
            <person name="Wang J."/>
            <person name="Lang Y."/>
            <person name="Liu T."/>
            <person name="Li B."/>
            <person name="Bai Z."/>
            <person name="Luis Goicoechea J."/>
            <person name="Liang C."/>
            <person name="Chen C."/>
            <person name="Zhang W."/>
            <person name="Sun S."/>
            <person name="Liao Y."/>
            <person name="Zhang X."/>
            <person name="Yang L."/>
            <person name="Song C."/>
            <person name="Wang M."/>
            <person name="Shi J."/>
            <person name="Liu G."/>
            <person name="Liu J."/>
            <person name="Zhou H."/>
            <person name="Zhou W."/>
            <person name="Yu Q."/>
            <person name="An N."/>
            <person name="Chen Y."/>
            <person name="Cai Q."/>
            <person name="Wang B."/>
            <person name="Liu B."/>
            <person name="Min J."/>
            <person name="Huang Y."/>
            <person name="Wu H."/>
            <person name="Li Z."/>
            <person name="Zhang Y."/>
            <person name="Yin Y."/>
            <person name="Song W."/>
            <person name="Jiang J."/>
            <person name="Jackson S.A."/>
            <person name="Wing R.A."/>
            <person name="Wang J."/>
            <person name="Chen M."/>
        </authorList>
    </citation>
    <scope>NUCLEOTIDE SEQUENCE [LARGE SCALE GENOMIC DNA]</scope>
    <source>
        <strain evidence="6">cv. IRGC 101232</strain>
    </source>
</reference>
<dbReference type="KEGG" id="obr:102713221"/>
<feature type="domain" description="DYW" evidence="5">
    <location>
        <begin position="712"/>
        <end position="804"/>
    </location>
</feature>
<dbReference type="PANTHER" id="PTHR47926">
    <property type="entry name" value="PENTATRICOPEPTIDE REPEAT-CONTAINING PROTEIN"/>
    <property type="match status" value="1"/>
</dbReference>
<dbReference type="GO" id="GO:0008270">
    <property type="term" value="F:zinc ion binding"/>
    <property type="evidence" value="ECO:0007669"/>
    <property type="project" value="InterPro"/>
</dbReference>